<dbReference type="GeneID" id="93300533"/>
<organism evidence="8 9">
    <name type="scientific">Eisenbergiella tayi</name>
    <dbReference type="NCBI Taxonomy" id="1432052"/>
    <lineage>
        <taxon>Bacteria</taxon>
        <taxon>Bacillati</taxon>
        <taxon>Bacillota</taxon>
        <taxon>Clostridia</taxon>
        <taxon>Lachnospirales</taxon>
        <taxon>Lachnospiraceae</taxon>
        <taxon>Eisenbergiella</taxon>
    </lineage>
</organism>
<keyword evidence="4" id="KW-0564">Palmitate</keyword>
<feature type="chain" id="PRO_5038639324" evidence="7">
    <location>
        <begin position="22"/>
        <end position="560"/>
    </location>
</feature>
<name>A0A1E3A7P5_9FIRM</name>
<dbReference type="PANTHER" id="PTHR43649:SF33">
    <property type="entry name" value="POLYGALACTURONAN_RHAMNOGALACTURONAN-BINDING PROTEIN YTCQ"/>
    <property type="match status" value="1"/>
</dbReference>
<sequence>MKKKKGSLTFMALALTASMLAGCGSSPAGGQTSPYAASSSGDASGTQAAAGEEGTAEGYQTTYGSKMFDDVTISVELFDRSNAPEGSTILNNKWVEYVNEQMGKVGIHVEFVSVPRSDEVTKMQTLMSSGTAPDITITYTYSYAEDYFNQGGIWDLSEFIDGEGQAQNMKAYLGDSVIDIGRNTEGNLYGIVAKRATTANSNIFLRKDWLDDLGLEIPTTADEFYDVITQMVRNNPDGKNGVVGMSFWGVNNGDNPRNCMSLAFSQLAGDPKEIDIAHGFDYYYDPGMREYFRYINKFYNEGLMDKEYYTMTTDTFNSDIVTGSMGGFESNVNYSVDVLRGSLLKTLQENDPDADIISIPALKNVNDGVQYSATYSEGGLIAFCPKTADAEIVEACMTYLDWQCTQEGGFVLYHGFEGEHYDFDDAGIPVVKDAAYNSADKDWIRTDIFLVGNQGYFETVDDFNACTSKEAPGYEDHVIENYENSMAGTCIPATFYTSPSTPDLQTDLALVRSEYMVQCITCPESEFDANYDAFMKASEDAGIKTIIEERTAYFTEVYGY</sequence>
<evidence type="ECO:0000313" key="9">
    <source>
        <dbReference type="Proteomes" id="UP000095003"/>
    </source>
</evidence>
<dbReference type="SUPFAM" id="SSF53850">
    <property type="entry name" value="Periplasmic binding protein-like II"/>
    <property type="match status" value="1"/>
</dbReference>
<dbReference type="InterPro" id="IPR006059">
    <property type="entry name" value="SBP"/>
</dbReference>
<evidence type="ECO:0000256" key="2">
    <source>
        <dbReference type="ARBA" id="ARBA00022729"/>
    </source>
</evidence>
<evidence type="ECO:0000256" key="4">
    <source>
        <dbReference type="ARBA" id="ARBA00023139"/>
    </source>
</evidence>
<dbReference type="Proteomes" id="UP000095003">
    <property type="component" value="Unassembled WGS sequence"/>
</dbReference>
<evidence type="ECO:0000256" key="1">
    <source>
        <dbReference type="ARBA" id="ARBA00022475"/>
    </source>
</evidence>
<proteinExistence type="predicted"/>
<dbReference type="Gene3D" id="3.40.190.10">
    <property type="entry name" value="Periplasmic binding protein-like II"/>
    <property type="match status" value="2"/>
</dbReference>
<feature type="compositionally biased region" description="Low complexity" evidence="6">
    <location>
        <begin position="45"/>
        <end position="55"/>
    </location>
</feature>
<keyword evidence="5 8" id="KW-0449">Lipoprotein</keyword>
<dbReference type="RefSeq" id="WP_069159174.1">
    <property type="nucleotide sequence ID" value="NZ_DBFYTC010000267.1"/>
</dbReference>
<keyword evidence="3" id="KW-0472">Membrane</keyword>
<evidence type="ECO:0000256" key="7">
    <source>
        <dbReference type="SAM" id="SignalP"/>
    </source>
</evidence>
<feature type="signal peptide" evidence="7">
    <location>
        <begin position="1"/>
        <end position="21"/>
    </location>
</feature>
<evidence type="ECO:0000313" key="8">
    <source>
        <dbReference type="EMBL" id="ODM04649.1"/>
    </source>
</evidence>
<feature type="compositionally biased region" description="Polar residues" evidence="6">
    <location>
        <begin position="30"/>
        <end position="44"/>
    </location>
</feature>
<reference evidence="8 9" key="1">
    <citation type="submission" date="2016-07" db="EMBL/GenBank/DDBJ databases">
        <title>Characterization of isolates of Eisenbergiella tayi derived from blood cultures, using whole genome sequencing.</title>
        <authorList>
            <person name="Burdz T."/>
            <person name="Wiebe D."/>
            <person name="Huynh C."/>
            <person name="Bernard K."/>
        </authorList>
    </citation>
    <scope>NUCLEOTIDE SEQUENCE [LARGE SCALE GENOMIC DNA]</scope>
    <source>
        <strain evidence="8 9">NML 120489</strain>
    </source>
</reference>
<keyword evidence="2 7" id="KW-0732">Signal</keyword>
<keyword evidence="1" id="KW-1003">Cell membrane</keyword>
<evidence type="ECO:0000256" key="5">
    <source>
        <dbReference type="ARBA" id="ARBA00023288"/>
    </source>
</evidence>
<protein>
    <submittedName>
        <fullName evidence="8">Lipoprotein LipO</fullName>
    </submittedName>
</protein>
<dbReference type="Pfam" id="PF13416">
    <property type="entry name" value="SBP_bac_8"/>
    <property type="match status" value="1"/>
</dbReference>
<dbReference type="AlphaFoldDB" id="A0A1E3A7P5"/>
<comment type="caution">
    <text evidence="8">The sequence shown here is derived from an EMBL/GenBank/DDBJ whole genome shotgun (WGS) entry which is preliminary data.</text>
</comment>
<dbReference type="EMBL" id="MCGI01000007">
    <property type="protein sequence ID" value="ODM04649.1"/>
    <property type="molecule type" value="Genomic_DNA"/>
</dbReference>
<evidence type="ECO:0000256" key="6">
    <source>
        <dbReference type="SAM" id="MobiDB-lite"/>
    </source>
</evidence>
<accession>A0A1E3A7P5</accession>
<evidence type="ECO:0000256" key="3">
    <source>
        <dbReference type="ARBA" id="ARBA00023136"/>
    </source>
</evidence>
<feature type="region of interest" description="Disordered" evidence="6">
    <location>
        <begin position="30"/>
        <end position="55"/>
    </location>
</feature>
<dbReference type="InterPro" id="IPR050490">
    <property type="entry name" value="Bact_solute-bd_prot1"/>
</dbReference>
<dbReference type="PANTHER" id="PTHR43649">
    <property type="entry name" value="ARABINOSE-BINDING PROTEIN-RELATED"/>
    <property type="match status" value="1"/>
</dbReference>
<dbReference type="PROSITE" id="PS51257">
    <property type="entry name" value="PROKAR_LIPOPROTEIN"/>
    <property type="match status" value="1"/>
</dbReference>
<gene>
    <name evidence="8" type="primary">lipO_61</name>
    <name evidence="8" type="ORF">BEH84_05710</name>
</gene>